<reference evidence="4" key="1">
    <citation type="submission" date="2023-01" db="EMBL/GenBank/DDBJ databases">
        <title>Metagenome sequencing of chrysophaentin producing Chrysophaeum taylorii.</title>
        <authorList>
            <person name="Davison J."/>
            <person name="Bewley C."/>
        </authorList>
    </citation>
    <scope>NUCLEOTIDE SEQUENCE</scope>
    <source>
        <strain evidence="4">NIES-1699</strain>
    </source>
</reference>
<dbReference type="AlphaFoldDB" id="A0AAD7UJ69"/>
<dbReference type="GO" id="GO:0005634">
    <property type="term" value="C:nucleus"/>
    <property type="evidence" value="ECO:0007669"/>
    <property type="project" value="TreeGrafter"/>
</dbReference>
<keyword evidence="5" id="KW-1185">Reference proteome</keyword>
<dbReference type="PANTHER" id="PTHR24113">
    <property type="entry name" value="RAN GTPASE-ACTIVATING PROTEIN 1"/>
    <property type="match status" value="1"/>
</dbReference>
<evidence type="ECO:0000313" key="4">
    <source>
        <dbReference type="EMBL" id="KAJ8606000.1"/>
    </source>
</evidence>
<evidence type="ECO:0000256" key="3">
    <source>
        <dbReference type="ARBA" id="ARBA00022737"/>
    </source>
</evidence>
<dbReference type="InterPro" id="IPR027038">
    <property type="entry name" value="RanGap"/>
</dbReference>
<accession>A0AAD7UJ69</accession>
<evidence type="ECO:0000313" key="5">
    <source>
        <dbReference type="Proteomes" id="UP001230188"/>
    </source>
</evidence>
<comment type="caution">
    <text evidence="4">The sequence shown here is derived from an EMBL/GenBank/DDBJ whole genome shotgun (WGS) entry which is preliminary data.</text>
</comment>
<name>A0AAD7UJ69_9STRA</name>
<keyword evidence="1" id="KW-0343">GTPase activation</keyword>
<dbReference type="Gene3D" id="3.80.10.10">
    <property type="entry name" value="Ribonuclease Inhibitor"/>
    <property type="match status" value="2"/>
</dbReference>
<dbReference type="InterPro" id="IPR032675">
    <property type="entry name" value="LRR_dom_sf"/>
</dbReference>
<dbReference type="InterPro" id="IPR001611">
    <property type="entry name" value="Leu-rich_rpt"/>
</dbReference>
<dbReference type="GO" id="GO:0048471">
    <property type="term" value="C:perinuclear region of cytoplasm"/>
    <property type="evidence" value="ECO:0007669"/>
    <property type="project" value="TreeGrafter"/>
</dbReference>
<sequence length="351" mass="37597">MPPKKKDKAVDADDGDPGMHPATLLSNYTKFCKLICVAPNPKLVEMLSNDDKVEELKKNKQLILDDEKGQLGPAGTRALCTAIMGSGQGMVNAQCRVVKILRFWRVNVNNDGAACIAELLRLGGAEIAITFLELLDNNVGAAGARCLGQALMYGQNRSLVTLKLDYNYTLGSEGVAALCQGLRTNSSLRQLHLPYCNIGPEGGAPLGEMLSYRLTALVLLNLQGNQLCGRGMSDICDGLASNAVLTSLSLADNGVGQCDEDLDAVKKLGLVVVQPGNALTAIDLLYNRIGEKGGRALLDIWKGKTPNKVKQLLVDSTLPQQLFDHLCRIDAAGGKKKKGNKGAKKKKKKKT</sequence>
<dbReference type="GO" id="GO:0031267">
    <property type="term" value="F:small GTPase binding"/>
    <property type="evidence" value="ECO:0007669"/>
    <property type="project" value="TreeGrafter"/>
</dbReference>
<dbReference type="Proteomes" id="UP001230188">
    <property type="component" value="Unassembled WGS sequence"/>
</dbReference>
<dbReference type="GO" id="GO:0006913">
    <property type="term" value="P:nucleocytoplasmic transport"/>
    <property type="evidence" value="ECO:0007669"/>
    <property type="project" value="TreeGrafter"/>
</dbReference>
<dbReference type="SUPFAM" id="SSF52047">
    <property type="entry name" value="RNI-like"/>
    <property type="match status" value="1"/>
</dbReference>
<evidence type="ECO:0000256" key="1">
    <source>
        <dbReference type="ARBA" id="ARBA00022468"/>
    </source>
</evidence>
<dbReference type="Pfam" id="PF13516">
    <property type="entry name" value="LRR_6"/>
    <property type="match status" value="2"/>
</dbReference>
<keyword evidence="3" id="KW-0677">Repeat</keyword>
<organism evidence="4 5">
    <name type="scientific">Chrysophaeum taylorii</name>
    <dbReference type="NCBI Taxonomy" id="2483200"/>
    <lineage>
        <taxon>Eukaryota</taxon>
        <taxon>Sar</taxon>
        <taxon>Stramenopiles</taxon>
        <taxon>Ochrophyta</taxon>
        <taxon>Pelagophyceae</taxon>
        <taxon>Pelagomonadales</taxon>
        <taxon>Pelagomonadaceae</taxon>
        <taxon>Chrysophaeum</taxon>
    </lineage>
</organism>
<protein>
    <submittedName>
        <fullName evidence="4">Uncharacterized protein</fullName>
    </submittedName>
</protein>
<evidence type="ECO:0000256" key="2">
    <source>
        <dbReference type="ARBA" id="ARBA00022614"/>
    </source>
</evidence>
<dbReference type="GO" id="GO:0005096">
    <property type="term" value="F:GTPase activator activity"/>
    <property type="evidence" value="ECO:0007669"/>
    <property type="project" value="UniProtKB-KW"/>
</dbReference>
<dbReference type="PANTHER" id="PTHR24113:SF12">
    <property type="entry name" value="RAN GTPASE-ACTIVATING PROTEIN 1"/>
    <property type="match status" value="1"/>
</dbReference>
<proteinExistence type="predicted"/>
<gene>
    <name evidence="4" type="ORF">CTAYLR_010125</name>
</gene>
<dbReference type="GO" id="GO:0005829">
    <property type="term" value="C:cytosol"/>
    <property type="evidence" value="ECO:0007669"/>
    <property type="project" value="TreeGrafter"/>
</dbReference>
<keyword evidence="2" id="KW-0433">Leucine-rich repeat</keyword>
<dbReference type="SMART" id="SM00368">
    <property type="entry name" value="LRR_RI"/>
    <property type="match status" value="6"/>
</dbReference>
<dbReference type="EMBL" id="JAQMWT010000304">
    <property type="protein sequence ID" value="KAJ8606000.1"/>
    <property type="molecule type" value="Genomic_DNA"/>
</dbReference>